<evidence type="ECO:0000259" key="8">
    <source>
        <dbReference type="Pfam" id="PF16822"/>
    </source>
</evidence>
<keyword evidence="5" id="KW-0574">Periplasm</keyword>
<dbReference type="InterPro" id="IPR031811">
    <property type="entry name" value="ALGX/ALGJ_SGNH-like"/>
</dbReference>
<dbReference type="STRING" id="466.Lmac_2380"/>
<keyword evidence="7" id="KW-0472">Membrane</keyword>
<evidence type="ECO:0000313" key="10">
    <source>
        <dbReference type="Proteomes" id="UP000054908"/>
    </source>
</evidence>
<comment type="subcellular location">
    <subcellularLocation>
        <location evidence="1">Periplasm</location>
    </subcellularLocation>
</comment>
<dbReference type="PATRIC" id="fig|466.6.peg.2525"/>
<dbReference type="Proteomes" id="UP000054908">
    <property type="component" value="Unassembled WGS sequence"/>
</dbReference>
<dbReference type="AlphaFoldDB" id="A0A0W0VXF0"/>
<keyword evidence="3" id="KW-0808">Transferase</keyword>
<keyword evidence="7" id="KW-0812">Transmembrane</keyword>
<keyword evidence="6" id="KW-0016">Alginate biosynthesis</keyword>
<evidence type="ECO:0000256" key="7">
    <source>
        <dbReference type="SAM" id="Phobius"/>
    </source>
</evidence>
<gene>
    <name evidence="9" type="ORF">Lmac_2380</name>
</gene>
<evidence type="ECO:0000256" key="5">
    <source>
        <dbReference type="ARBA" id="ARBA00022764"/>
    </source>
</evidence>
<comment type="caution">
    <text evidence="9">The sequence shown here is derived from an EMBL/GenBank/DDBJ whole genome shotgun (WGS) entry which is preliminary data.</text>
</comment>
<feature type="domain" description="AlgX/AlgJ SGNH hydrolase-like" evidence="8">
    <location>
        <begin position="145"/>
        <end position="335"/>
    </location>
</feature>
<name>A0A0W0VXF0_9GAMM</name>
<keyword evidence="10" id="KW-1185">Reference proteome</keyword>
<evidence type="ECO:0000256" key="4">
    <source>
        <dbReference type="ARBA" id="ARBA00022729"/>
    </source>
</evidence>
<dbReference type="GO" id="GO:0016740">
    <property type="term" value="F:transferase activity"/>
    <property type="evidence" value="ECO:0007669"/>
    <property type="project" value="UniProtKB-KW"/>
</dbReference>
<reference evidence="9 10" key="1">
    <citation type="submission" date="2015-11" db="EMBL/GenBank/DDBJ databases">
        <title>Genomic analysis of 38 Legionella species identifies large and diverse effector repertoires.</title>
        <authorList>
            <person name="Burstein D."/>
            <person name="Amaro F."/>
            <person name="Zusman T."/>
            <person name="Lifshitz Z."/>
            <person name="Cohen O."/>
            <person name="Gilbert J.A."/>
            <person name="Pupko T."/>
            <person name="Shuman H.A."/>
            <person name="Segal G."/>
        </authorList>
    </citation>
    <scope>NUCLEOTIDE SEQUENCE [LARGE SCALE GENOMIC DNA]</scope>
    <source>
        <strain evidence="9 10">PX-1-G2-E2</strain>
    </source>
</reference>
<dbReference type="UniPathway" id="UPA00286"/>
<organism evidence="9 10">
    <name type="scientific">Legionella maceachernii</name>
    <dbReference type="NCBI Taxonomy" id="466"/>
    <lineage>
        <taxon>Bacteria</taxon>
        <taxon>Pseudomonadati</taxon>
        <taxon>Pseudomonadota</taxon>
        <taxon>Gammaproteobacteria</taxon>
        <taxon>Legionellales</taxon>
        <taxon>Legionellaceae</taxon>
        <taxon>Legionella</taxon>
    </lineage>
</organism>
<accession>A0A0W0VXF0</accession>
<dbReference type="GO" id="GO:0042597">
    <property type="term" value="C:periplasmic space"/>
    <property type="evidence" value="ECO:0007669"/>
    <property type="project" value="UniProtKB-SubCell"/>
</dbReference>
<evidence type="ECO:0000313" key="9">
    <source>
        <dbReference type="EMBL" id="KTD24843.1"/>
    </source>
</evidence>
<dbReference type="Pfam" id="PF16822">
    <property type="entry name" value="ALGX"/>
    <property type="match status" value="1"/>
</dbReference>
<dbReference type="GO" id="GO:0042121">
    <property type="term" value="P:alginic acid biosynthetic process"/>
    <property type="evidence" value="ECO:0007669"/>
    <property type="project" value="UniProtKB-UniPathway"/>
</dbReference>
<evidence type="ECO:0000256" key="6">
    <source>
        <dbReference type="ARBA" id="ARBA00022841"/>
    </source>
</evidence>
<keyword evidence="4" id="KW-0732">Signal</keyword>
<keyword evidence="7" id="KW-1133">Transmembrane helix</keyword>
<sequence>MLHSAWQPEVDLLETLMQKKSSNNVQRLIVFFYMVILCAPLIVVSTQAKLFDSFSVNENTKPVARPSQRVKGFFNREWQSFGEQFFLQKLGGLRSFLILSYNEAMHHLFRINPQKNYLRAAQFGYYPMDTIVRLNNDVIHYEAFRPHYQRAARRLHVLQNLFDHYGVKLLVVLAPSKVQVYPEYVASYLIAPPDIIRNKVLNYGDVLAENGVNVLNIQRIFSEKKLNSAWPFFTDTSFHWSFWASCLVTNEILHKAEALTGQPFFDIDCSHVSYEKAKWQDRDIAEILNLFSKETIIGKAPFPIISPKSTPKSSREYKIAIVGDSFSEHIIYTLTKALPLLSWKPNWLTFYSYFQSRQIVLLNGKSKQTSFDRERVLPELLKKELVILEVYDANVVRDANGINNMEYGATWFLLNKLLPELNDGAMNPRNFLTSGWEAIGNNGWRTTSKSANFVIRTNQSGETTQLLLDIENRSTKEKGPHALTFSIDGQPIHSLNIHPGRQTLKLLVPNTMQSQLSDPLLTEITLSSNTQPLDLVLHHAQITGTGRKIANHQSPFHQEEPASQPINTIDLFSNESYENLDVEGLSAMESNGKENWCWGLGPETKIRFYVDPQLPDSARQLLLTFGFKNGMSPKQAVTVRLNGKDILYFPSQEINKQQQVDRRLKIVTQKGVNVLEFIYNDWNHRKQEFSNTGDPRQLAVAFMNLSLQGANNETLTKN</sequence>
<dbReference type="OrthoDB" id="5657156at2"/>
<evidence type="ECO:0000256" key="3">
    <source>
        <dbReference type="ARBA" id="ARBA00022679"/>
    </source>
</evidence>
<protein>
    <recommendedName>
        <fullName evidence="8">AlgX/AlgJ SGNH hydrolase-like domain-containing protein</fullName>
    </recommendedName>
</protein>
<feature type="transmembrane region" description="Helical" evidence="7">
    <location>
        <begin position="28"/>
        <end position="48"/>
    </location>
</feature>
<proteinExistence type="predicted"/>
<comment type="pathway">
    <text evidence="2">Glycan biosynthesis; alginate biosynthesis.</text>
</comment>
<dbReference type="EMBL" id="LNYL01000048">
    <property type="protein sequence ID" value="KTD24843.1"/>
    <property type="molecule type" value="Genomic_DNA"/>
</dbReference>
<evidence type="ECO:0000256" key="2">
    <source>
        <dbReference type="ARBA" id="ARBA00005182"/>
    </source>
</evidence>
<evidence type="ECO:0000256" key="1">
    <source>
        <dbReference type="ARBA" id="ARBA00004418"/>
    </source>
</evidence>